<dbReference type="EMBL" id="JAMSHJ010000003">
    <property type="protein sequence ID" value="KAI5430352.1"/>
    <property type="molecule type" value="Genomic_DNA"/>
</dbReference>
<dbReference type="Gramene" id="Psat03G0480000-T1">
    <property type="protein sequence ID" value="KAI5430352.1"/>
    <property type="gene ID" value="KIW84_034800"/>
</dbReference>
<dbReference type="SUPFAM" id="SSF53098">
    <property type="entry name" value="Ribonuclease H-like"/>
    <property type="match status" value="1"/>
</dbReference>
<accession>A0A9D4Y0C4</accession>
<dbReference type="AlphaFoldDB" id="A0A9D4Y0C4"/>
<name>A0A9D4Y0C4_PEA</name>
<dbReference type="Gene3D" id="1.10.340.70">
    <property type="match status" value="1"/>
</dbReference>
<dbReference type="InterPro" id="IPR012337">
    <property type="entry name" value="RNaseH-like_sf"/>
</dbReference>
<protein>
    <recommendedName>
        <fullName evidence="3">RNase H type-1 domain-containing protein</fullName>
    </recommendedName>
</protein>
<gene>
    <name evidence="1" type="ORF">KIW84_034800</name>
</gene>
<dbReference type="Proteomes" id="UP001058974">
    <property type="component" value="Chromosome 3"/>
</dbReference>
<proteinExistence type="predicted"/>
<comment type="caution">
    <text evidence="1">The sequence shown here is derived from an EMBL/GenBank/DDBJ whole genome shotgun (WGS) entry which is preliminary data.</text>
</comment>
<keyword evidence="2" id="KW-1185">Reference proteome</keyword>
<evidence type="ECO:0008006" key="3">
    <source>
        <dbReference type="Google" id="ProtNLM"/>
    </source>
</evidence>
<reference evidence="1 2" key="1">
    <citation type="journal article" date="2022" name="Nat. Genet.">
        <title>Improved pea reference genome and pan-genome highlight genomic features and evolutionary characteristics.</title>
        <authorList>
            <person name="Yang T."/>
            <person name="Liu R."/>
            <person name="Luo Y."/>
            <person name="Hu S."/>
            <person name="Wang D."/>
            <person name="Wang C."/>
            <person name="Pandey M.K."/>
            <person name="Ge S."/>
            <person name="Xu Q."/>
            <person name="Li N."/>
            <person name="Li G."/>
            <person name="Huang Y."/>
            <person name="Saxena R.K."/>
            <person name="Ji Y."/>
            <person name="Li M."/>
            <person name="Yan X."/>
            <person name="He Y."/>
            <person name="Liu Y."/>
            <person name="Wang X."/>
            <person name="Xiang C."/>
            <person name="Varshney R.K."/>
            <person name="Ding H."/>
            <person name="Gao S."/>
            <person name="Zong X."/>
        </authorList>
    </citation>
    <scope>NUCLEOTIDE SEQUENCE [LARGE SCALE GENOMIC DNA]</scope>
    <source>
        <strain evidence="1 2">cv. Zhongwan 6</strain>
    </source>
</reference>
<dbReference type="PANTHER" id="PTHR48475:SF1">
    <property type="entry name" value="RNASE H TYPE-1 DOMAIN-CONTAINING PROTEIN"/>
    <property type="match status" value="1"/>
</dbReference>
<evidence type="ECO:0000313" key="2">
    <source>
        <dbReference type="Proteomes" id="UP001058974"/>
    </source>
</evidence>
<organism evidence="1 2">
    <name type="scientific">Pisum sativum</name>
    <name type="common">Garden pea</name>
    <name type="synonym">Lathyrus oleraceus</name>
    <dbReference type="NCBI Taxonomy" id="3888"/>
    <lineage>
        <taxon>Eukaryota</taxon>
        <taxon>Viridiplantae</taxon>
        <taxon>Streptophyta</taxon>
        <taxon>Embryophyta</taxon>
        <taxon>Tracheophyta</taxon>
        <taxon>Spermatophyta</taxon>
        <taxon>Magnoliopsida</taxon>
        <taxon>eudicotyledons</taxon>
        <taxon>Gunneridae</taxon>
        <taxon>Pentapetalae</taxon>
        <taxon>rosids</taxon>
        <taxon>fabids</taxon>
        <taxon>Fabales</taxon>
        <taxon>Fabaceae</taxon>
        <taxon>Papilionoideae</taxon>
        <taxon>50 kb inversion clade</taxon>
        <taxon>NPAAA clade</taxon>
        <taxon>Hologalegina</taxon>
        <taxon>IRL clade</taxon>
        <taxon>Fabeae</taxon>
        <taxon>Lathyrus</taxon>
    </lineage>
</organism>
<sequence length="304" mass="35288">MWNNDCQEEFDKIRQYLQEPLILKPLVPGPAKGPKPGSRWTIVFDSASNAKGHGVGAMITSPTSFHIPFTARLCFDCTNNMVEYEECIYDIEITIDLRINILEVEHVVKLIPYFGEITFHYIPREENHLANALATLASMFKVKSKNEAPTIHIDHLGELARCLAMEAESDDKPWFHDIKRYLEIEEYPEKASITDKKSLRKCSAKFFLNEDVLYKRNYDSVFLRCMNRHKASTTIRSIHEGCEGVHAKSPSMAKNILWVSHYWTTMEVHYHNFVKRCHKCQIFGDKIHVPLCFYFSLTLLYVGY</sequence>
<evidence type="ECO:0000313" key="1">
    <source>
        <dbReference type="EMBL" id="KAI5430352.1"/>
    </source>
</evidence>
<dbReference type="PANTHER" id="PTHR48475">
    <property type="entry name" value="RIBONUCLEASE H"/>
    <property type="match status" value="1"/>
</dbReference>